<name>A0AAD7BZT8_9AGAR</name>
<evidence type="ECO:0000256" key="2">
    <source>
        <dbReference type="SAM" id="MobiDB-lite"/>
    </source>
</evidence>
<dbReference type="AlphaFoldDB" id="A0AAD7BZT8"/>
<comment type="caution">
    <text evidence="3">The sequence shown here is derived from an EMBL/GenBank/DDBJ whole genome shotgun (WGS) entry which is preliminary data.</text>
</comment>
<proteinExistence type="predicted"/>
<feature type="compositionally biased region" description="Gly residues" evidence="2">
    <location>
        <begin position="393"/>
        <end position="410"/>
    </location>
</feature>
<keyword evidence="4" id="KW-1185">Reference proteome</keyword>
<keyword evidence="1" id="KW-0175">Coiled coil</keyword>
<accession>A0AAD7BZT8</accession>
<dbReference type="Proteomes" id="UP001221142">
    <property type="component" value="Unassembled WGS sequence"/>
</dbReference>
<evidence type="ECO:0000313" key="4">
    <source>
        <dbReference type="Proteomes" id="UP001221142"/>
    </source>
</evidence>
<protein>
    <submittedName>
        <fullName evidence="3">Uncharacterized protein</fullName>
    </submittedName>
</protein>
<feature type="coiled-coil region" evidence="1">
    <location>
        <begin position="88"/>
        <end position="139"/>
    </location>
</feature>
<evidence type="ECO:0000256" key="1">
    <source>
        <dbReference type="SAM" id="Coils"/>
    </source>
</evidence>
<evidence type="ECO:0000313" key="3">
    <source>
        <dbReference type="EMBL" id="KAJ7635057.1"/>
    </source>
</evidence>
<sequence length="506" mass="55318">MDYSHLGALANNMFPDGGGNLGYNIDFNMADPSFAANAYSSYQSSQLLDQNANGSQPGFYPLGQHSAVLNEPVIIRTDNYQENAGHILASLNNQITVLEARIGEARKIAGEATAAAEQAKEAAQKAKAAQDVVDAAERSNGLKVGTKRTKMFNEIHAKMNMLLRVDGVGMDGTKDQSIPGPLRSGEEAELLANGVTKRAHPNWHLGVDDPTNTRFCNAVAKLCMESVEADEKNNGGLEYGNPNWDAILAMCKVYYRSRRKTYNGQNSEVGAQARVVKLDKTKNRSRKRAKADNHCKAVEVFREKHGVENTVGAHEVVQTDDVSSEHSDSGVVDPAIFEAHRARMGGGEFGLEVRRKEWHSDDLRLFNCHLKTIRRDMITTKAPRITGGDDKTNGGGGADGDGMSNGGSGGSKRKANPRYTRFKGMPANNNKNPPLPGHARNRGKKNRSAGALYQWMISPVWLAATGRTYEELGALPDPEDFTLFKLQLTREGLNKRELDYLADDES</sequence>
<organism evidence="3 4">
    <name type="scientific">Roridomyces roridus</name>
    <dbReference type="NCBI Taxonomy" id="1738132"/>
    <lineage>
        <taxon>Eukaryota</taxon>
        <taxon>Fungi</taxon>
        <taxon>Dikarya</taxon>
        <taxon>Basidiomycota</taxon>
        <taxon>Agaricomycotina</taxon>
        <taxon>Agaricomycetes</taxon>
        <taxon>Agaricomycetidae</taxon>
        <taxon>Agaricales</taxon>
        <taxon>Marasmiineae</taxon>
        <taxon>Mycenaceae</taxon>
        <taxon>Roridomyces</taxon>
    </lineage>
</organism>
<gene>
    <name evidence="3" type="ORF">FB45DRAFT_1025955</name>
</gene>
<feature type="region of interest" description="Disordered" evidence="2">
    <location>
        <begin position="382"/>
        <end position="446"/>
    </location>
</feature>
<dbReference type="EMBL" id="JARKIF010000007">
    <property type="protein sequence ID" value="KAJ7635057.1"/>
    <property type="molecule type" value="Genomic_DNA"/>
</dbReference>
<reference evidence="3" key="1">
    <citation type="submission" date="2023-03" db="EMBL/GenBank/DDBJ databases">
        <title>Massive genome expansion in bonnet fungi (Mycena s.s.) driven by repeated elements and novel gene families across ecological guilds.</title>
        <authorList>
            <consortium name="Lawrence Berkeley National Laboratory"/>
            <person name="Harder C.B."/>
            <person name="Miyauchi S."/>
            <person name="Viragh M."/>
            <person name="Kuo A."/>
            <person name="Thoen E."/>
            <person name="Andreopoulos B."/>
            <person name="Lu D."/>
            <person name="Skrede I."/>
            <person name="Drula E."/>
            <person name="Henrissat B."/>
            <person name="Morin E."/>
            <person name="Kohler A."/>
            <person name="Barry K."/>
            <person name="LaButti K."/>
            <person name="Morin E."/>
            <person name="Salamov A."/>
            <person name="Lipzen A."/>
            <person name="Mereny Z."/>
            <person name="Hegedus B."/>
            <person name="Baldrian P."/>
            <person name="Stursova M."/>
            <person name="Weitz H."/>
            <person name="Taylor A."/>
            <person name="Grigoriev I.V."/>
            <person name="Nagy L.G."/>
            <person name="Martin F."/>
            <person name="Kauserud H."/>
        </authorList>
    </citation>
    <scope>NUCLEOTIDE SEQUENCE</scope>
    <source>
        <strain evidence="3">9284</strain>
    </source>
</reference>